<protein>
    <submittedName>
        <fullName evidence="1">Uncharacterized protein</fullName>
    </submittedName>
</protein>
<evidence type="ECO:0000313" key="1">
    <source>
        <dbReference type="EMBL" id="QHT90976.1"/>
    </source>
</evidence>
<organism evidence="1">
    <name type="scientific">viral metagenome</name>
    <dbReference type="NCBI Taxonomy" id="1070528"/>
    <lineage>
        <taxon>unclassified sequences</taxon>
        <taxon>metagenomes</taxon>
        <taxon>organismal metagenomes</taxon>
    </lineage>
</organism>
<sequence length="104" mass="12241">MLTSNIKYTRDDLNNLYKQEQKEIRRNSIMKIADHLIESIIKKAKQGDTTFVEYFPKNKFCEIQDDVIIKMKTVFPDSEITVKEIVVDSINSFAVRINWDLINV</sequence>
<dbReference type="AlphaFoldDB" id="A0A6C0IEW7"/>
<name>A0A6C0IEW7_9ZZZZ</name>
<accession>A0A6C0IEW7</accession>
<dbReference type="EMBL" id="MN740161">
    <property type="protein sequence ID" value="QHT90976.1"/>
    <property type="molecule type" value="Genomic_DNA"/>
</dbReference>
<reference evidence="1" key="1">
    <citation type="journal article" date="2020" name="Nature">
        <title>Giant virus diversity and host interactions through global metagenomics.</title>
        <authorList>
            <person name="Schulz F."/>
            <person name="Roux S."/>
            <person name="Paez-Espino D."/>
            <person name="Jungbluth S."/>
            <person name="Walsh D.A."/>
            <person name="Denef V.J."/>
            <person name="McMahon K.D."/>
            <person name="Konstantinidis K.T."/>
            <person name="Eloe-Fadrosh E.A."/>
            <person name="Kyrpides N.C."/>
            <person name="Woyke T."/>
        </authorList>
    </citation>
    <scope>NUCLEOTIDE SEQUENCE</scope>
    <source>
        <strain evidence="1">GVMAG-M-3300023184-72</strain>
    </source>
</reference>
<proteinExistence type="predicted"/>